<comment type="caution">
    <text evidence="5">The sequence shown here is derived from an EMBL/GenBank/DDBJ whole genome shotgun (WGS) entry which is preliminary data.</text>
</comment>
<dbReference type="SUPFAM" id="SSF46894">
    <property type="entry name" value="C-terminal effector domain of the bipartite response regulators"/>
    <property type="match status" value="1"/>
</dbReference>
<reference evidence="5 6" key="1">
    <citation type="submission" date="2019-11" db="EMBL/GenBank/DDBJ databases">
        <title>Novel species isolated from a subtropical stream in China.</title>
        <authorList>
            <person name="Lu H."/>
        </authorList>
    </citation>
    <scope>NUCLEOTIDE SEQUENCE [LARGE SCALE GENOMIC DNA]</scope>
    <source>
        <strain evidence="5 6">FT25W</strain>
    </source>
</reference>
<dbReference type="PANTHER" id="PTHR44688">
    <property type="entry name" value="DNA-BINDING TRANSCRIPTIONAL ACTIVATOR DEVR_DOSR"/>
    <property type="match status" value="1"/>
</dbReference>
<protein>
    <submittedName>
        <fullName evidence="5">DNA-binding response regulator</fullName>
    </submittedName>
</protein>
<dbReference type="Proteomes" id="UP000481037">
    <property type="component" value="Unassembled WGS sequence"/>
</dbReference>
<dbReference type="Gene3D" id="3.40.50.2300">
    <property type="match status" value="1"/>
</dbReference>
<gene>
    <name evidence="5" type="ORF">GJ697_28945</name>
</gene>
<keyword evidence="1" id="KW-0805">Transcription regulation</keyword>
<proteinExistence type="predicted"/>
<dbReference type="EMBL" id="WKJM01000054">
    <property type="protein sequence ID" value="MRX11864.1"/>
    <property type="molecule type" value="Genomic_DNA"/>
</dbReference>
<dbReference type="AlphaFoldDB" id="A0A6L5QPS3"/>
<keyword evidence="6" id="KW-1185">Reference proteome</keyword>
<dbReference type="GO" id="GO:0003677">
    <property type="term" value="F:DNA binding"/>
    <property type="evidence" value="ECO:0007669"/>
    <property type="project" value="UniProtKB-KW"/>
</dbReference>
<sequence>MNRLMNIRVTVRHEDQLIRSGIGVLLDQYADIALTLLPPDQSPGDEQADVLILDYRQAVTAYAAQHLVHGPAVLIVTHHDREWDLRDAFRAGASGYLLQHCDASQLVAAVRTLALGGRYVAQALSGMLAVPGQHNLTTREDQVLRLLAQGCCNKEIARELGIGVGTVKAHTKGVFSKLGATARTHAVALATKRGMLSDLHYASRPRPQSRA</sequence>
<organism evidence="5 6">
    <name type="scientific">Duganella alba</name>
    <dbReference type="NCBI Taxonomy" id="2666081"/>
    <lineage>
        <taxon>Bacteria</taxon>
        <taxon>Pseudomonadati</taxon>
        <taxon>Pseudomonadota</taxon>
        <taxon>Betaproteobacteria</taxon>
        <taxon>Burkholderiales</taxon>
        <taxon>Oxalobacteraceae</taxon>
        <taxon>Telluria group</taxon>
        <taxon>Duganella</taxon>
    </lineage>
</organism>
<evidence type="ECO:0000313" key="5">
    <source>
        <dbReference type="EMBL" id="MRX11864.1"/>
    </source>
</evidence>
<keyword evidence="3" id="KW-0804">Transcription</keyword>
<dbReference type="Pfam" id="PF00196">
    <property type="entry name" value="GerE"/>
    <property type="match status" value="1"/>
</dbReference>
<dbReference type="InterPro" id="IPR000792">
    <property type="entry name" value="Tscrpt_reg_LuxR_C"/>
</dbReference>
<feature type="domain" description="HTH luxR-type" evidence="4">
    <location>
        <begin position="129"/>
        <end position="194"/>
    </location>
</feature>
<evidence type="ECO:0000256" key="3">
    <source>
        <dbReference type="ARBA" id="ARBA00023163"/>
    </source>
</evidence>
<dbReference type="RefSeq" id="WP_154370536.1">
    <property type="nucleotide sequence ID" value="NZ_WKJM01000054.1"/>
</dbReference>
<dbReference type="PRINTS" id="PR00038">
    <property type="entry name" value="HTHLUXR"/>
</dbReference>
<name>A0A6L5QPS3_9BURK</name>
<dbReference type="GO" id="GO:0006355">
    <property type="term" value="P:regulation of DNA-templated transcription"/>
    <property type="evidence" value="ECO:0007669"/>
    <property type="project" value="InterPro"/>
</dbReference>
<keyword evidence="2 5" id="KW-0238">DNA-binding</keyword>
<dbReference type="CDD" id="cd06170">
    <property type="entry name" value="LuxR_C_like"/>
    <property type="match status" value="1"/>
</dbReference>
<dbReference type="SMART" id="SM00421">
    <property type="entry name" value="HTH_LUXR"/>
    <property type="match status" value="1"/>
</dbReference>
<evidence type="ECO:0000256" key="1">
    <source>
        <dbReference type="ARBA" id="ARBA00023015"/>
    </source>
</evidence>
<accession>A0A6L5QPS3</accession>
<evidence type="ECO:0000313" key="6">
    <source>
        <dbReference type="Proteomes" id="UP000481037"/>
    </source>
</evidence>
<dbReference type="PROSITE" id="PS50043">
    <property type="entry name" value="HTH_LUXR_2"/>
    <property type="match status" value="1"/>
</dbReference>
<dbReference type="PANTHER" id="PTHR44688:SF16">
    <property type="entry name" value="DNA-BINDING TRANSCRIPTIONAL ACTIVATOR DEVR_DOSR"/>
    <property type="match status" value="1"/>
</dbReference>
<evidence type="ECO:0000256" key="2">
    <source>
        <dbReference type="ARBA" id="ARBA00023125"/>
    </source>
</evidence>
<dbReference type="InterPro" id="IPR016032">
    <property type="entry name" value="Sig_transdc_resp-reg_C-effctor"/>
</dbReference>
<dbReference type="SUPFAM" id="SSF52172">
    <property type="entry name" value="CheY-like"/>
    <property type="match status" value="1"/>
</dbReference>
<evidence type="ECO:0000259" key="4">
    <source>
        <dbReference type="PROSITE" id="PS50043"/>
    </source>
</evidence>
<dbReference type="InterPro" id="IPR011006">
    <property type="entry name" value="CheY-like_superfamily"/>
</dbReference>